<feature type="transmembrane region" description="Helical" evidence="11">
    <location>
        <begin position="581"/>
        <end position="597"/>
    </location>
</feature>
<dbReference type="SFLD" id="SFLDG00002">
    <property type="entry name" value="C1.7:_P-type_atpase_like"/>
    <property type="match status" value="1"/>
</dbReference>
<dbReference type="PANTHER" id="PTHR48085">
    <property type="entry name" value="CADMIUM/ZINC-TRANSPORTING ATPASE HMA2-RELATED"/>
    <property type="match status" value="1"/>
</dbReference>
<dbReference type="PRINTS" id="PR00119">
    <property type="entry name" value="CATATPASE"/>
</dbReference>
<dbReference type="RefSeq" id="WP_154455111.1">
    <property type="nucleotide sequence ID" value="NZ_BRXN01000031.1"/>
</dbReference>
<dbReference type="NCBIfam" id="TIGR01512">
    <property type="entry name" value="ATPase-IB2_Cd"/>
    <property type="match status" value="1"/>
</dbReference>
<keyword evidence="5 11" id="KW-0479">Metal-binding</keyword>
<dbReference type="SUPFAM" id="SSF81653">
    <property type="entry name" value="Calcium ATPase, transduction domain A"/>
    <property type="match status" value="1"/>
</dbReference>
<dbReference type="PROSITE" id="PS00154">
    <property type="entry name" value="ATPASE_E1_E2"/>
    <property type="match status" value="1"/>
</dbReference>
<dbReference type="NCBIfam" id="TIGR01525">
    <property type="entry name" value="ATPase-IB_hvy"/>
    <property type="match status" value="1"/>
</dbReference>
<dbReference type="InterPro" id="IPR051014">
    <property type="entry name" value="Cation_Transport_ATPase_IB"/>
</dbReference>
<keyword evidence="11" id="KW-1003">Cell membrane</keyword>
<feature type="transmembrane region" description="Helical" evidence="11">
    <location>
        <begin position="35"/>
        <end position="52"/>
    </location>
</feature>
<dbReference type="InterPro" id="IPR018303">
    <property type="entry name" value="ATPase_P-typ_P_site"/>
</dbReference>
<evidence type="ECO:0000259" key="12">
    <source>
        <dbReference type="Pfam" id="PF00122"/>
    </source>
</evidence>
<dbReference type="GO" id="GO:0008551">
    <property type="term" value="F:P-type cadmium transporter activity"/>
    <property type="evidence" value="ECO:0007669"/>
    <property type="project" value="UniProtKB-EC"/>
</dbReference>
<dbReference type="InterPro" id="IPR027256">
    <property type="entry name" value="P-typ_ATPase_IB"/>
</dbReference>
<evidence type="ECO:0000256" key="10">
    <source>
        <dbReference type="ARBA" id="ARBA00049338"/>
    </source>
</evidence>
<dbReference type="GO" id="GO:0016887">
    <property type="term" value="F:ATP hydrolysis activity"/>
    <property type="evidence" value="ECO:0007669"/>
    <property type="project" value="InterPro"/>
</dbReference>
<keyword evidence="13" id="KW-0378">Hydrolase</keyword>
<dbReference type="Gene3D" id="2.70.150.10">
    <property type="entry name" value="Calcium-transporting ATPase, cytoplasmic transduction domain A"/>
    <property type="match status" value="1"/>
</dbReference>
<dbReference type="InterPro" id="IPR008250">
    <property type="entry name" value="ATPase_P-typ_transduc_dom_A_sf"/>
</dbReference>
<keyword evidence="3" id="KW-0104">Cadmium</keyword>
<feature type="transmembrane region" description="Helical" evidence="11">
    <location>
        <begin position="12"/>
        <end position="29"/>
    </location>
</feature>
<feature type="transmembrane region" description="Helical" evidence="11">
    <location>
        <begin position="278"/>
        <end position="303"/>
    </location>
</feature>
<keyword evidence="6" id="KW-1278">Translocase</keyword>
<evidence type="ECO:0000256" key="9">
    <source>
        <dbReference type="ARBA" id="ARBA00039103"/>
    </source>
</evidence>
<dbReference type="Proteomes" id="UP000471052">
    <property type="component" value="Unassembled WGS sequence"/>
</dbReference>
<dbReference type="EMBL" id="VUNP01000024">
    <property type="protein sequence ID" value="MST53989.1"/>
    <property type="molecule type" value="Genomic_DNA"/>
</dbReference>
<dbReference type="NCBIfam" id="TIGR01494">
    <property type="entry name" value="ATPase_P-type"/>
    <property type="match status" value="1"/>
</dbReference>
<gene>
    <name evidence="13" type="primary">cadA</name>
    <name evidence="13" type="ORF">FYJ82_06255</name>
</gene>
<evidence type="ECO:0000256" key="1">
    <source>
        <dbReference type="ARBA" id="ARBA00004141"/>
    </source>
</evidence>
<dbReference type="InterPro" id="IPR044492">
    <property type="entry name" value="P_typ_ATPase_HD_dom"/>
</dbReference>
<evidence type="ECO:0000256" key="2">
    <source>
        <dbReference type="ARBA" id="ARBA00006024"/>
    </source>
</evidence>
<evidence type="ECO:0000256" key="5">
    <source>
        <dbReference type="ARBA" id="ARBA00022723"/>
    </source>
</evidence>
<dbReference type="InterPro" id="IPR036412">
    <property type="entry name" value="HAD-like_sf"/>
</dbReference>
<evidence type="ECO:0000256" key="6">
    <source>
        <dbReference type="ARBA" id="ARBA00022967"/>
    </source>
</evidence>
<dbReference type="GO" id="GO:0005886">
    <property type="term" value="C:plasma membrane"/>
    <property type="evidence" value="ECO:0007669"/>
    <property type="project" value="UniProtKB-SubCell"/>
</dbReference>
<evidence type="ECO:0000256" key="3">
    <source>
        <dbReference type="ARBA" id="ARBA00022539"/>
    </source>
</evidence>
<comment type="catalytic activity">
    <reaction evidence="10">
        <text>Cd(2+)(in) + ATP + H2O = Cd(2+)(out) + ADP + phosphate + H(+)</text>
        <dbReference type="Rhea" id="RHEA:12132"/>
        <dbReference type="ChEBI" id="CHEBI:15377"/>
        <dbReference type="ChEBI" id="CHEBI:15378"/>
        <dbReference type="ChEBI" id="CHEBI:30616"/>
        <dbReference type="ChEBI" id="CHEBI:43474"/>
        <dbReference type="ChEBI" id="CHEBI:48775"/>
        <dbReference type="ChEBI" id="CHEBI:456216"/>
        <dbReference type="EC" id="7.2.2.21"/>
    </reaction>
</comment>
<evidence type="ECO:0000256" key="7">
    <source>
        <dbReference type="ARBA" id="ARBA00022989"/>
    </source>
</evidence>
<dbReference type="InterPro" id="IPR001757">
    <property type="entry name" value="P_typ_ATPase"/>
</dbReference>
<dbReference type="SUPFAM" id="SSF81665">
    <property type="entry name" value="Calcium ATPase, transmembrane domain M"/>
    <property type="match status" value="1"/>
</dbReference>
<feature type="domain" description="P-type ATPase A" evidence="12">
    <location>
        <begin position="124"/>
        <end position="224"/>
    </location>
</feature>
<dbReference type="InterPro" id="IPR023298">
    <property type="entry name" value="ATPase_P-typ_TM_dom_sf"/>
</dbReference>
<feature type="transmembrane region" description="Helical" evidence="11">
    <location>
        <begin position="236"/>
        <end position="258"/>
    </location>
</feature>
<reference evidence="13 14" key="1">
    <citation type="submission" date="2019-08" db="EMBL/GenBank/DDBJ databases">
        <title>In-depth cultivation of the pig gut microbiome towards novel bacterial diversity and tailored functional studies.</title>
        <authorList>
            <person name="Wylensek D."/>
            <person name="Hitch T.C.A."/>
            <person name="Clavel T."/>
        </authorList>
    </citation>
    <scope>NUCLEOTIDE SEQUENCE [LARGE SCALE GENOMIC DNA]</scope>
    <source>
        <strain evidence="13 14">BL-178-WT-3A</strain>
    </source>
</reference>
<dbReference type="PANTHER" id="PTHR48085:SF5">
    <property type="entry name" value="CADMIUM_ZINC-TRANSPORTING ATPASE HMA4-RELATED"/>
    <property type="match status" value="1"/>
</dbReference>
<dbReference type="SFLD" id="SFLDS00003">
    <property type="entry name" value="Haloacid_Dehalogenase"/>
    <property type="match status" value="1"/>
</dbReference>
<dbReference type="AlphaFoldDB" id="A0A6N7X5T0"/>
<dbReference type="Pfam" id="PF00702">
    <property type="entry name" value="Hydrolase"/>
    <property type="match status" value="1"/>
</dbReference>
<dbReference type="GO" id="GO:0005524">
    <property type="term" value="F:ATP binding"/>
    <property type="evidence" value="ECO:0007669"/>
    <property type="project" value="UniProtKB-UniRule"/>
</dbReference>
<dbReference type="SFLD" id="SFLDF00027">
    <property type="entry name" value="p-type_atpase"/>
    <property type="match status" value="1"/>
</dbReference>
<accession>A0A6N7X5T0</accession>
<protein>
    <recommendedName>
        <fullName evidence="9">Cd(2+)-exporting ATPase</fullName>
        <ecNumber evidence="9">7.2.2.21</ecNumber>
    </recommendedName>
</protein>
<organism evidence="13 14">
    <name type="scientific">Streptococcus alactolyticus</name>
    <dbReference type="NCBI Taxonomy" id="29389"/>
    <lineage>
        <taxon>Bacteria</taxon>
        <taxon>Bacillati</taxon>
        <taxon>Bacillota</taxon>
        <taxon>Bacilli</taxon>
        <taxon>Lactobacillales</taxon>
        <taxon>Streptococcaceae</taxon>
        <taxon>Streptococcus</taxon>
    </lineage>
</organism>
<dbReference type="InterPro" id="IPR023214">
    <property type="entry name" value="HAD_sf"/>
</dbReference>
<keyword evidence="11" id="KW-0067">ATP-binding</keyword>
<evidence type="ECO:0000313" key="14">
    <source>
        <dbReference type="Proteomes" id="UP000471052"/>
    </source>
</evidence>
<keyword evidence="7 11" id="KW-1133">Transmembrane helix</keyword>
<proteinExistence type="inferred from homology"/>
<dbReference type="Gene3D" id="3.40.1110.10">
    <property type="entry name" value="Calcium-transporting ATPase, cytoplasmic domain N"/>
    <property type="match status" value="1"/>
</dbReference>
<name>A0A6N7X5T0_STRAY</name>
<dbReference type="GO" id="GO:0046872">
    <property type="term" value="F:metal ion binding"/>
    <property type="evidence" value="ECO:0007669"/>
    <property type="project" value="UniProtKB-KW"/>
</dbReference>
<dbReference type="InterPro" id="IPR059000">
    <property type="entry name" value="ATPase_P-type_domA"/>
</dbReference>
<dbReference type="GeneID" id="99636859"/>
<evidence type="ECO:0000313" key="13">
    <source>
        <dbReference type="EMBL" id="MST53989.1"/>
    </source>
</evidence>
<evidence type="ECO:0000256" key="11">
    <source>
        <dbReference type="RuleBase" id="RU362081"/>
    </source>
</evidence>
<dbReference type="EC" id="7.2.2.21" evidence="9"/>
<keyword evidence="11" id="KW-0547">Nucleotide-binding</keyword>
<dbReference type="OrthoDB" id="9813266at2"/>
<keyword evidence="8 11" id="KW-0472">Membrane</keyword>
<sequence>MSEKNKKSLRQIVLAILVFLLVVVVVRIYQPTLEMQAILYAVPYLIAGYTVLKKAVVKISQGKVFSEHFLMSLATLGAFLLSFITQEAEFAEAVFVMIFYQIGELFEHIAEGNSEKSIAELLALKPDVVHLEQEGKLVDVDPKVLHEGQIITISPGEKVAIDGILIEGESSVDTSALTGESLPQEVVVGDQVLSGMINMTGVIRVKVLHSVEHSTLSKILELLEDSTAHKSKSERFMARFAAVYTPTVVIAALLLAVLPPLFSGDFMAHFPEWFSRALTFLVISCPCALVISIPLSFFGGLGASSKEGVLIKGSNYLETLASLDTLVFDKTGTLTEGVFEVTALHPKDIKEEELLHLASHVERFSNHPIAQSLRSAYQKEADDCRITDITEKSGYGVSANINGHTVAVGNTKFMDSLGAKWKTCSKVGTVVHVAIDGQYAGHIVISDCIKPDTKSALEQLQSLGIKRLVMLTGDRKEVAEKVAAELGITDYQAELLPTDKVTGLETYLNTAQKRATVGFVGDGINDAPVLARADVGIAMGGLGSDVAIESADVVIMDDKLSKLVKVIAIARRTRRVAHENIVFSIGVKLAVLLLAGFGLANMWLAIFADVGVTVLATLNAMRTMTVTKSVL</sequence>
<comment type="similarity">
    <text evidence="2 11">Belongs to the cation transport ATPase (P-type) (TC 3.A.3) family. Type IB subfamily.</text>
</comment>
<evidence type="ECO:0000256" key="8">
    <source>
        <dbReference type="ARBA" id="ARBA00023136"/>
    </source>
</evidence>
<dbReference type="Pfam" id="PF00122">
    <property type="entry name" value="E1-E2_ATPase"/>
    <property type="match status" value="1"/>
</dbReference>
<evidence type="ECO:0000256" key="4">
    <source>
        <dbReference type="ARBA" id="ARBA00022692"/>
    </source>
</evidence>
<keyword evidence="4 11" id="KW-0812">Transmembrane</keyword>
<comment type="subcellular location">
    <subcellularLocation>
        <location evidence="11">Cell membrane</location>
    </subcellularLocation>
    <subcellularLocation>
        <location evidence="1">Membrane</location>
        <topology evidence="1">Multi-pass membrane protein</topology>
    </subcellularLocation>
</comment>
<dbReference type="SUPFAM" id="SSF56784">
    <property type="entry name" value="HAD-like"/>
    <property type="match status" value="1"/>
</dbReference>
<dbReference type="InterPro" id="IPR023299">
    <property type="entry name" value="ATPase_P-typ_cyto_dom_N"/>
</dbReference>
<comment type="caution">
    <text evidence="13">The sequence shown here is derived from an EMBL/GenBank/DDBJ whole genome shotgun (WGS) entry which is preliminary data.</text>
</comment>
<dbReference type="Gene3D" id="3.40.50.1000">
    <property type="entry name" value="HAD superfamily/HAD-like"/>
    <property type="match status" value="1"/>
</dbReference>